<gene>
    <name evidence="2" type="ORF">LZG35_06215</name>
</gene>
<dbReference type="EMBL" id="JAJVKT010000006">
    <property type="protein sequence ID" value="MCE7508226.1"/>
    <property type="molecule type" value="Genomic_DNA"/>
</dbReference>
<feature type="domain" description="Cupin type-2" evidence="1">
    <location>
        <begin position="42"/>
        <end position="109"/>
    </location>
</feature>
<protein>
    <submittedName>
        <fullName evidence="2">Cupin domain-containing protein</fullName>
    </submittedName>
</protein>
<keyword evidence="3" id="KW-1185">Reference proteome</keyword>
<dbReference type="Pfam" id="PF07883">
    <property type="entry name" value="Cupin_2"/>
    <property type="match status" value="1"/>
</dbReference>
<dbReference type="SUPFAM" id="SSF51182">
    <property type="entry name" value="RmlC-like cupins"/>
    <property type="match status" value="1"/>
</dbReference>
<dbReference type="InterPro" id="IPR013096">
    <property type="entry name" value="Cupin_2"/>
</dbReference>
<dbReference type="CDD" id="cd06987">
    <property type="entry name" value="cupin_MAE_RS03005"/>
    <property type="match status" value="1"/>
</dbReference>
<dbReference type="PANTHER" id="PTHR43346:SF1">
    <property type="entry name" value="QUERCETIN 2,3-DIOXYGENASE-RELATED"/>
    <property type="match status" value="1"/>
</dbReference>
<dbReference type="InterPro" id="IPR014710">
    <property type="entry name" value="RmlC-like_jellyroll"/>
</dbReference>
<organism evidence="2 3">
    <name type="scientific">Alloalcanivorax xenomutans</name>
    <dbReference type="NCBI Taxonomy" id="1094342"/>
    <lineage>
        <taxon>Bacteria</taxon>
        <taxon>Pseudomonadati</taxon>
        <taxon>Pseudomonadota</taxon>
        <taxon>Gammaproteobacteria</taxon>
        <taxon>Oceanospirillales</taxon>
        <taxon>Alcanivoracaceae</taxon>
        <taxon>Alloalcanivorax</taxon>
    </lineage>
</organism>
<dbReference type="RefSeq" id="WP_080531598.1">
    <property type="nucleotide sequence ID" value="NZ_CP012331.1"/>
</dbReference>
<sequence length="141" mass="15651">MMPLFKHPEQFEAFRIKEGESNRLVVICDGPGDGLGFIACVEIFDEGGTTPPNTHKEADEFFFVLEGEGRARCDDQWVTLKKGDALVVRAGSEHVVENTGKGRFYTLTVMVPDERFSTLIRSGVPDVLDDDDMRVLKGTPS</sequence>
<evidence type="ECO:0000313" key="3">
    <source>
        <dbReference type="Proteomes" id="UP001107961"/>
    </source>
</evidence>
<proteinExistence type="predicted"/>
<dbReference type="KEGG" id="axe:P40_18975"/>
<dbReference type="InterPro" id="IPR052538">
    <property type="entry name" value="Flavonoid_dioxygenase-like"/>
</dbReference>
<dbReference type="PANTHER" id="PTHR43346">
    <property type="entry name" value="LIGAND BINDING DOMAIN PROTEIN, PUTATIVE (AFU_ORTHOLOGUE AFUA_6G14370)-RELATED"/>
    <property type="match status" value="1"/>
</dbReference>
<dbReference type="Proteomes" id="UP001107961">
    <property type="component" value="Unassembled WGS sequence"/>
</dbReference>
<accession>A0A9Q3W2S8</accession>
<dbReference type="Gene3D" id="2.60.120.10">
    <property type="entry name" value="Jelly Rolls"/>
    <property type="match status" value="1"/>
</dbReference>
<name>A0A9Q3W2S8_9GAMM</name>
<comment type="caution">
    <text evidence="2">The sequence shown here is derived from an EMBL/GenBank/DDBJ whole genome shotgun (WGS) entry which is preliminary data.</text>
</comment>
<dbReference type="AlphaFoldDB" id="A0A9Q3W2S8"/>
<evidence type="ECO:0000313" key="2">
    <source>
        <dbReference type="EMBL" id="MCE7508226.1"/>
    </source>
</evidence>
<evidence type="ECO:0000259" key="1">
    <source>
        <dbReference type="Pfam" id="PF07883"/>
    </source>
</evidence>
<reference evidence="2" key="1">
    <citation type="submission" date="2022-01" db="EMBL/GenBank/DDBJ databases">
        <authorList>
            <person name="Karlyshev A.V."/>
            <person name="Jaspars M."/>
        </authorList>
    </citation>
    <scope>NUCLEOTIDE SEQUENCE</scope>
    <source>
        <strain evidence="2">AGSA3-2</strain>
    </source>
</reference>
<dbReference type="InterPro" id="IPR011051">
    <property type="entry name" value="RmlC_Cupin_sf"/>
</dbReference>